<dbReference type="Proteomes" id="UP000323594">
    <property type="component" value="Chromosome"/>
</dbReference>
<dbReference type="CDD" id="cd02553">
    <property type="entry name" value="PseudoU_synth_RsuA"/>
    <property type="match status" value="1"/>
</dbReference>
<dbReference type="PANTHER" id="PTHR47683:SF4">
    <property type="entry name" value="PSEUDOURIDINE SYNTHASE"/>
    <property type="match status" value="1"/>
</dbReference>
<dbReference type="InterPro" id="IPR006145">
    <property type="entry name" value="PsdUridine_synth_RsuA/RluA"/>
</dbReference>
<evidence type="ECO:0000256" key="4">
    <source>
        <dbReference type="PROSITE-ProRule" id="PRU00182"/>
    </source>
</evidence>
<evidence type="ECO:0000313" key="10">
    <source>
        <dbReference type="Proteomes" id="UP000323594"/>
    </source>
</evidence>
<evidence type="ECO:0000256" key="1">
    <source>
        <dbReference type="ARBA" id="ARBA00008348"/>
    </source>
</evidence>
<gene>
    <name evidence="7" type="primary">ytzG</name>
    <name evidence="8" type="ORF">FUT82_08945</name>
    <name evidence="7" type="ORF">TPHV1_20058</name>
</gene>
<evidence type="ECO:0000313" key="7">
    <source>
        <dbReference type="EMBL" id="CEM61521.1"/>
    </source>
</evidence>
<dbReference type="EC" id="5.4.99.-" evidence="5"/>
<dbReference type="InterPro" id="IPR042092">
    <property type="entry name" value="PsdUridine_s_RsuA/RluB/E/F_cat"/>
</dbReference>
<dbReference type="InterPro" id="IPR018496">
    <property type="entry name" value="PsdUridine_synth_RsuA/RluB_CS"/>
</dbReference>
<reference evidence="7" key="2">
    <citation type="submission" date="2015-01" db="EMBL/GenBank/DDBJ databases">
        <authorList>
            <person name="Xiang T."/>
            <person name="Song Y."/>
            <person name="Huang L."/>
            <person name="Wang B."/>
            <person name="Wu P."/>
        </authorList>
    </citation>
    <scope>NUCLEOTIDE SEQUENCE [LARGE SCALE GENOMIC DNA]</scope>
    <source>
        <strain evidence="7">V1</strain>
    </source>
</reference>
<dbReference type="InterPro" id="IPR020094">
    <property type="entry name" value="TruA/RsuA/RluB/E/F_N"/>
</dbReference>
<dbReference type="Proteomes" id="UP000042527">
    <property type="component" value="Unassembled WGS sequence"/>
</dbReference>
<dbReference type="EMBL" id="CDNC01000012">
    <property type="protein sequence ID" value="CEM61521.1"/>
    <property type="molecule type" value="Genomic_DNA"/>
</dbReference>
<keyword evidence="2 4" id="KW-0694">RNA-binding</keyword>
<dbReference type="GO" id="GO:0000455">
    <property type="term" value="P:enzyme-directed rRNA pseudouridine synthesis"/>
    <property type="evidence" value="ECO:0007669"/>
    <property type="project" value="UniProtKB-ARBA"/>
</dbReference>
<comment type="similarity">
    <text evidence="1 5">Belongs to the pseudouridine synthase RsuA family.</text>
</comment>
<dbReference type="GO" id="GO:0003723">
    <property type="term" value="F:RNA binding"/>
    <property type="evidence" value="ECO:0007669"/>
    <property type="project" value="UniProtKB-KW"/>
</dbReference>
<keyword evidence="9" id="KW-1185">Reference proteome</keyword>
<keyword evidence="3 5" id="KW-0413">Isomerase</keyword>
<dbReference type="PROSITE" id="PS01149">
    <property type="entry name" value="PSI_RSU"/>
    <property type="match status" value="1"/>
</dbReference>
<protein>
    <recommendedName>
        <fullName evidence="5">Pseudouridine synthase</fullName>
        <ecNumber evidence="5">5.4.99.-</ecNumber>
    </recommendedName>
</protein>
<evidence type="ECO:0000256" key="2">
    <source>
        <dbReference type="ARBA" id="ARBA00022884"/>
    </source>
</evidence>
<dbReference type="RefSeq" id="WP_039943911.1">
    <property type="nucleotide sequence ID" value="NZ_JARGEY010000024.1"/>
</dbReference>
<accession>A0A0B7GY31</accession>
<dbReference type="Gene3D" id="3.10.290.10">
    <property type="entry name" value="RNA-binding S4 domain"/>
    <property type="match status" value="1"/>
</dbReference>
<dbReference type="InterPro" id="IPR050343">
    <property type="entry name" value="RsuA_PseudoU_synthase"/>
</dbReference>
<dbReference type="InterPro" id="IPR036986">
    <property type="entry name" value="S4_RNA-bd_sf"/>
</dbReference>
<evidence type="ECO:0000313" key="9">
    <source>
        <dbReference type="Proteomes" id="UP000042527"/>
    </source>
</evidence>
<evidence type="ECO:0000259" key="6">
    <source>
        <dbReference type="SMART" id="SM00363"/>
    </source>
</evidence>
<dbReference type="Pfam" id="PF00849">
    <property type="entry name" value="PseudoU_synth_2"/>
    <property type="match status" value="1"/>
</dbReference>
<dbReference type="PANTHER" id="PTHR47683">
    <property type="entry name" value="PSEUDOURIDINE SYNTHASE FAMILY PROTEIN-RELATED"/>
    <property type="match status" value="1"/>
</dbReference>
<dbReference type="OrthoDB" id="9807213at2"/>
<organism evidence="7 9">
    <name type="scientific">Treponema phagedenis</name>
    <dbReference type="NCBI Taxonomy" id="162"/>
    <lineage>
        <taxon>Bacteria</taxon>
        <taxon>Pseudomonadati</taxon>
        <taxon>Spirochaetota</taxon>
        <taxon>Spirochaetia</taxon>
        <taxon>Spirochaetales</taxon>
        <taxon>Treponemataceae</taxon>
        <taxon>Treponema</taxon>
    </lineage>
</organism>
<dbReference type="AlphaFoldDB" id="A0A0B7GY31"/>
<dbReference type="PROSITE" id="PS50889">
    <property type="entry name" value="S4"/>
    <property type="match status" value="1"/>
</dbReference>
<evidence type="ECO:0000256" key="5">
    <source>
        <dbReference type="RuleBase" id="RU003887"/>
    </source>
</evidence>
<dbReference type="Gene3D" id="3.30.70.580">
    <property type="entry name" value="Pseudouridine synthase I, catalytic domain, N-terminal subdomain"/>
    <property type="match status" value="1"/>
</dbReference>
<dbReference type="NCBIfam" id="TIGR00093">
    <property type="entry name" value="pseudouridine synthase"/>
    <property type="match status" value="1"/>
</dbReference>
<evidence type="ECO:0000313" key="8">
    <source>
        <dbReference type="EMBL" id="QEJ98112.1"/>
    </source>
</evidence>
<dbReference type="GO" id="GO:0120159">
    <property type="term" value="F:rRNA pseudouridine synthase activity"/>
    <property type="evidence" value="ECO:0007669"/>
    <property type="project" value="UniProtKB-ARBA"/>
</dbReference>
<proteinExistence type="inferred from homology"/>
<dbReference type="InterPro" id="IPR002942">
    <property type="entry name" value="S4_RNA-bd"/>
</dbReference>
<dbReference type="EMBL" id="CP042817">
    <property type="protein sequence ID" value="QEJ98112.1"/>
    <property type="molecule type" value="Genomic_DNA"/>
</dbReference>
<feature type="domain" description="RNA-binding S4" evidence="6">
    <location>
        <begin position="1"/>
        <end position="58"/>
    </location>
</feature>
<reference evidence="8 10" key="3">
    <citation type="submission" date="2019-08" db="EMBL/GenBank/DDBJ databases">
        <authorList>
            <person name="Kuhnert P."/>
        </authorList>
    </citation>
    <scope>NUCLEOTIDE SEQUENCE [LARGE SCALE GENOMIC DNA]</scope>
    <source>
        <strain evidence="8 10">B36.5</strain>
    </source>
</reference>
<dbReference type="CDD" id="cd00165">
    <property type="entry name" value="S4"/>
    <property type="match status" value="1"/>
</dbReference>
<dbReference type="SUPFAM" id="SSF55174">
    <property type="entry name" value="Alpha-L RNA-binding motif"/>
    <property type="match status" value="1"/>
</dbReference>
<reference evidence="9" key="1">
    <citation type="submission" date="2015-01" db="EMBL/GenBank/DDBJ databases">
        <authorList>
            <person name="Manzoor Shahid"/>
            <person name="Zubair Saima"/>
        </authorList>
    </citation>
    <scope>NUCLEOTIDE SEQUENCE [LARGE SCALE GENOMIC DNA]</scope>
    <source>
        <strain evidence="9">V1</strain>
    </source>
</reference>
<name>A0A0B7GY31_TREPH</name>
<dbReference type="SUPFAM" id="SSF55120">
    <property type="entry name" value="Pseudouridine synthase"/>
    <property type="match status" value="1"/>
</dbReference>
<evidence type="ECO:0000256" key="3">
    <source>
        <dbReference type="ARBA" id="ARBA00023235"/>
    </source>
</evidence>
<dbReference type="Gene3D" id="3.30.70.1560">
    <property type="entry name" value="Alpha-L RNA-binding motif"/>
    <property type="match status" value="1"/>
</dbReference>
<sequence>MRVDKILASNGYGSRKDVRVFLKKNNCCINGVRCINPAQHIDPTKDTFTVNGISVQLRTSVYIMLHKPAGCVSSTKDPIHKTVMDFLPAPFNAMDLFPIGRLDIDTEGLLIITNDGNLTHSITAPKSNCVKTYYLELERPLTETEIHNFTEKLAQGILLHTGYTCLPAALELTENIHTKNAQAFLIHITEGKYHQIKKMCTAFGVKLTYLKRVSMAGLELDPSLAAGNCRELTSEEITLLYRNAAAHKSKQKLTPDLKQ</sequence>
<dbReference type="InterPro" id="IPR000748">
    <property type="entry name" value="PsdUridine_synth_RsuA/RluB/E/F"/>
</dbReference>
<dbReference type="InterPro" id="IPR020103">
    <property type="entry name" value="PsdUridine_synth_cat_dom_sf"/>
</dbReference>
<dbReference type="SMART" id="SM00363">
    <property type="entry name" value="S4"/>
    <property type="match status" value="1"/>
</dbReference>